<name>A0AA41UL14_9BACT</name>
<comment type="caution">
    <text evidence="1">The sequence shown here is derived from an EMBL/GenBank/DDBJ whole genome shotgun (WGS) entry which is preliminary data.</text>
</comment>
<dbReference type="AlphaFoldDB" id="A0AA41UL14"/>
<accession>A0AA41UL14</accession>
<gene>
    <name evidence="1" type="ORF">MRX98_15570</name>
</gene>
<keyword evidence="2" id="KW-1185">Reference proteome</keyword>
<protein>
    <submittedName>
        <fullName evidence="1">Uncharacterized protein</fullName>
    </submittedName>
</protein>
<evidence type="ECO:0000313" key="1">
    <source>
        <dbReference type="EMBL" id="MCJ8502002.1"/>
    </source>
</evidence>
<dbReference type="RefSeq" id="WP_246911674.1">
    <property type="nucleotide sequence ID" value="NZ_JALJRB010000019.1"/>
</dbReference>
<reference evidence="1" key="1">
    <citation type="submission" date="2022-04" db="EMBL/GenBank/DDBJ databases">
        <title>Desulfatitalea alkaliphila sp. nov., a novel anaerobic sulfate-reducing bacterium isolated from terrestrial mud volcano, Taman Peninsula, Russia.</title>
        <authorList>
            <person name="Khomyakova M.A."/>
            <person name="Merkel A.Y."/>
            <person name="Slobodkin A.I."/>
        </authorList>
    </citation>
    <scope>NUCLEOTIDE SEQUENCE</scope>
    <source>
        <strain evidence="1">M08but</strain>
    </source>
</reference>
<proteinExistence type="predicted"/>
<sequence length="131" mass="15227">MYFIGNFQYLTDQQNENEADRRHGGFSMMIQADSADEALNHFRQRLIAFRETSTFFEGHCTIFITQILEFDHVPRDEAILLNFKSFMGDPLLPHIACVVPTEQSDACTIHEWQNNQPLTEGHQDSLFIEFV</sequence>
<organism evidence="1 2">
    <name type="scientific">Desulfatitalea alkaliphila</name>
    <dbReference type="NCBI Taxonomy" id="2929485"/>
    <lineage>
        <taxon>Bacteria</taxon>
        <taxon>Pseudomonadati</taxon>
        <taxon>Thermodesulfobacteriota</taxon>
        <taxon>Desulfobacteria</taxon>
        <taxon>Desulfobacterales</taxon>
        <taxon>Desulfosarcinaceae</taxon>
        <taxon>Desulfatitalea</taxon>
    </lineage>
</organism>
<dbReference type="Proteomes" id="UP001165427">
    <property type="component" value="Unassembled WGS sequence"/>
</dbReference>
<evidence type="ECO:0000313" key="2">
    <source>
        <dbReference type="Proteomes" id="UP001165427"/>
    </source>
</evidence>
<dbReference type="EMBL" id="JALJRB010000019">
    <property type="protein sequence ID" value="MCJ8502002.1"/>
    <property type="molecule type" value="Genomic_DNA"/>
</dbReference>